<dbReference type="AlphaFoldDB" id="A0A3M7T4J1"/>
<protein>
    <submittedName>
        <fullName evidence="1">Uncharacterized protein</fullName>
    </submittedName>
</protein>
<accession>A0A3M7T4J1</accession>
<dbReference type="Proteomes" id="UP000276133">
    <property type="component" value="Unassembled WGS sequence"/>
</dbReference>
<name>A0A3M7T4J1_BRAPC</name>
<evidence type="ECO:0000313" key="1">
    <source>
        <dbReference type="EMBL" id="RNA42954.1"/>
    </source>
</evidence>
<keyword evidence="2" id="KW-1185">Reference proteome</keyword>
<organism evidence="1 2">
    <name type="scientific">Brachionus plicatilis</name>
    <name type="common">Marine rotifer</name>
    <name type="synonym">Brachionus muelleri</name>
    <dbReference type="NCBI Taxonomy" id="10195"/>
    <lineage>
        <taxon>Eukaryota</taxon>
        <taxon>Metazoa</taxon>
        <taxon>Spiralia</taxon>
        <taxon>Gnathifera</taxon>
        <taxon>Rotifera</taxon>
        <taxon>Eurotatoria</taxon>
        <taxon>Monogononta</taxon>
        <taxon>Pseudotrocha</taxon>
        <taxon>Ploima</taxon>
        <taxon>Brachionidae</taxon>
        <taxon>Brachionus</taxon>
    </lineage>
</organism>
<gene>
    <name evidence="1" type="ORF">BpHYR1_007825</name>
</gene>
<evidence type="ECO:0000313" key="2">
    <source>
        <dbReference type="Proteomes" id="UP000276133"/>
    </source>
</evidence>
<reference evidence="1 2" key="1">
    <citation type="journal article" date="2018" name="Sci. Rep.">
        <title>Genomic signatures of local adaptation to the degree of environmental predictability in rotifers.</title>
        <authorList>
            <person name="Franch-Gras L."/>
            <person name="Hahn C."/>
            <person name="Garcia-Roger E.M."/>
            <person name="Carmona M.J."/>
            <person name="Serra M."/>
            <person name="Gomez A."/>
        </authorList>
    </citation>
    <scope>NUCLEOTIDE SEQUENCE [LARGE SCALE GENOMIC DNA]</scope>
    <source>
        <strain evidence="1">HYR1</strain>
    </source>
</reference>
<proteinExistence type="predicted"/>
<sequence>MFHVVSLSKGLFLAKKFPIENFRIFKFGYSHENNRNNSKKSINSLNGNLLNTKYSIYLKHLKYFLTIFDEASINDNKNNIELSKSSLFLASIENKFLVIGLDEVDDKSEF</sequence>
<comment type="caution">
    <text evidence="1">The sequence shown here is derived from an EMBL/GenBank/DDBJ whole genome shotgun (WGS) entry which is preliminary data.</text>
</comment>
<dbReference type="EMBL" id="REGN01000294">
    <property type="protein sequence ID" value="RNA42954.1"/>
    <property type="molecule type" value="Genomic_DNA"/>
</dbReference>